<proteinExistence type="predicted"/>
<dbReference type="AlphaFoldDB" id="G5JSY7"/>
<dbReference type="Proteomes" id="UP000004322">
    <property type="component" value="Unassembled WGS sequence"/>
</dbReference>
<organism evidence="1 2">
    <name type="scientific">Streptococcus criceti HS-6</name>
    <dbReference type="NCBI Taxonomy" id="873449"/>
    <lineage>
        <taxon>Bacteria</taxon>
        <taxon>Bacillati</taxon>
        <taxon>Bacillota</taxon>
        <taxon>Bacilli</taxon>
        <taxon>Lactobacillales</taxon>
        <taxon>Streptococcaceae</taxon>
        <taxon>Streptococcus</taxon>
    </lineage>
</organism>
<keyword evidence="2" id="KW-1185">Reference proteome</keyword>
<dbReference type="EMBL" id="AEUV02000002">
    <property type="protein sequence ID" value="EHI74976.1"/>
    <property type="molecule type" value="Genomic_DNA"/>
</dbReference>
<dbReference type="OrthoDB" id="95664at2"/>
<dbReference type="STRING" id="873449.STRCR_2258"/>
<evidence type="ECO:0000313" key="1">
    <source>
        <dbReference type="EMBL" id="EHI74976.1"/>
    </source>
</evidence>
<dbReference type="RefSeq" id="WP_004228922.1">
    <property type="nucleotide sequence ID" value="NZ_AEUV02000002.1"/>
</dbReference>
<protein>
    <recommendedName>
        <fullName evidence="3">WD40 repeat domain-containing protein</fullName>
    </recommendedName>
</protein>
<reference evidence="1" key="1">
    <citation type="submission" date="2011-07" db="EMBL/GenBank/DDBJ databases">
        <authorList>
            <person name="Stanhope M.J."/>
            <person name="Durkin A.S."/>
            <person name="Hostetler J."/>
            <person name="Kim M."/>
            <person name="Radune D."/>
            <person name="Singh I."/>
            <person name="Town C.D."/>
        </authorList>
    </citation>
    <scope>NUCLEOTIDE SEQUENCE [LARGE SCALE GENOMIC DNA]</scope>
    <source>
        <strain evidence="1">HS-6</strain>
    </source>
</reference>
<dbReference type="eggNOG" id="ENOG502Z8PG">
    <property type="taxonomic scope" value="Bacteria"/>
</dbReference>
<accession>G5JSY7</accession>
<evidence type="ECO:0008006" key="3">
    <source>
        <dbReference type="Google" id="ProtNLM"/>
    </source>
</evidence>
<evidence type="ECO:0000313" key="2">
    <source>
        <dbReference type="Proteomes" id="UP000004322"/>
    </source>
</evidence>
<gene>
    <name evidence="1" type="ORF">STRCR_2258</name>
</gene>
<comment type="caution">
    <text evidence="1">The sequence shown here is derived from an EMBL/GenBank/DDBJ whole genome shotgun (WGS) entry which is preliminary data.</text>
</comment>
<dbReference type="SUPFAM" id="SSF82171">
    <property type="entry name" value="DPP6 N-terminal domain-like"/>
    <property type="match status" value="1"/>
</dbReference>
<sequence length="339" mass="38649">MEVKKILSEPLQSSYSVTRLQHQDDDYLLVASEVEDACFAYDLNRSFERTVIWDEIGGTMSIIQIPGTLDFLATQKFYPGFNAKSCQIVRGSFSEGCWTISKLADFPYLHRFDLIEQSDGSLLFVGCTIANSKSFVEDWSDKGKIIVGQFDEQNNQLTDLRTLPLRLCKNHGYYSVKEEGYSLITGVEGIIKLTYPEYSDTNDWRLDLLFGEETSDIVQIDLDSNGVKENVIIQAFHGDKLRVLNNDFTTEIFHHPQKTPFGHSIWSGYFDGQPVFIFGWRSDQADLMLYRKVDDKIQMELIDSGASSSNCLAFEKNGKNYIFSANNGRHEVALYQISF</sequence>
<name>G5JSY7_STRCG</name>